<dbReference type="GO" id="GO:0006508">
    <property type="term" value="P:proteolysis"/>
    <property type="evidence" value="ECO:0007669"/>
    <property type="project" value="UniProtKB-KW"/>
</dbReference>
<dbReference type="NCBIfam" id="TIGR00500">
    <property type="entry name" value="met_pdase_I"/>
    <property type="match status" value="1"/>
</dbReference>
<dbReference type="HAMAP" id="MF_01974">
    <property type="entry name" value="MetAP_1"/>
    <property type="match status" value="1"/>
</dbReference>
<proteinExistence type="inferred from homology"/>
<dbReference type="Pfam" id="PF00557">
    <property type="entry name" value="Peptidase_M24"/>
    <property type="match status" value="1"/>
</dbReference>
<evidence type="ECO:0000256" key="4">
    <source>
        <dbReference type="ARBA" id="ARBA00022723"/>
    </source>
</evidence>
<evidence type="ECO:0000256" key="7">
    <source>
        <dbReference type="RuleBase" id="RU003653"/>
    </source>
</evidence>
<dbReference type="GO" id="GO:0005829">
    <property type="term" value="C:cytosol"/>
    <property type="evidence" value="ECO:0007669"/>
    <property type="project" value="TreeGrafter"/>
</dbReference>
<dbReference type="AlphaFoldDB" id="A0A1F5EM94"/>
<evidence type="ECO:0000313" key="9">
    <source>
        <dbReference type="EMBL" id="OGD68509.1"/>
    </source>
</evidence>
<feature type="binding site" evidence="6">
    <location>
        <position position="174"/>
    </location>
    <ligand>
        <name>a divalent metal cation</name>
        <dbReference type="ChEBI" id="CHEBI:60240"/>
        <label>2</label>
        <note>catalytic</note>
    </ligand>
</feature>
<organism evidence="9 10">
    <name type="scientific">Candidatus Campbellbacteria bacterium RIFCSPHIGHO2_01_FULL_34_10</name>
    <dbReference type="NCBI Taxonomy" id="1797577"/>
    <lineage>
        <taxon>Bacteria</taxon>
        <taxon>Candidatus Campbelliibacteriota</taxon>
    </lineage>
</organism>
<keyword evidence="3 6" id="KW-0645">Protease</keyword>
<dbReference type="InterPro" id="IPR000994">
    <property type="entry name" value="Pept_M24"/>
</dbReference>
<comment type="catalytic activity">
    <reaction evidence="6 7">
        <text>Release of N-terminal amino acids, preferentially methionine, from peptides and arylamides.</text>
        <dbReference type="EC" id="3.4.11.18"/>
    </reaction>
</comment>
<dbReference type="Proteomes" id="UP000186670">
    <property type="component" value="Unassembled WGS sequence"/>
</dbReference>
<keyword evidence="4 6" id="KW-0479">Metal-binding</keyword>
<keyword evidence="5 6" id="KW-0378">Hydrolase</keyword>
<dbReference type="InterPro" id="IPR036005">
    <property type="entry name" value="Creatinase/aminopeptidase-like"/>
</dbReference>
<gene>
    <name evidence="6" type="primary">map</name>
    <name evidence="9" type="ORF">A2811_02810</name>
</gene>
<feature type="binding site" evidence="6">
    <location>
        <position position="238"/>
    </location>
    <ligand>
        <name>a divalent metal cation</name>
        <dbReference type="ChEBI" id="CHEBI:60240"/>
        <label>1</label>
    </ligand>
</feature>
<dbReference type="Gene3D" id="3.90.230.10">
    <property type="entry name" value="Creatinase/methionine aminopeptidase superfamily"/>
    <property type="match status" value="1"/>
</dbReference>
<reference evidence="9 10" key="1">
    <citation type="journal article" date="2016" name="Nat. Commun.">
        <title>Thousands of microbial genomes shed light on interconnected biogeochemical processes in an aquifer system.</title>
        <authorList>
            <person name="Anantharaman K."/>
            <person name="Brown C.T."/>
            <person name="Hug L.A."/>
            <person name="Sharon I."/>
            <person name="Castelle C.J."/>
            <person name="Probst A.J."/>
            <person name="Thomas B.C."/>
            <person name="Singh A."/>
            <person name="Wilkins M.J."/>
            <person name="Karaoz U."/>
            <person name="Brodie E.L."/>
            <person name="Williams K.H."/>
            <person name="Hubbard S.S."/>
            <person name="Banfield J.F."/>
        </authorList>
    </citation>
    <scope>NUCLEOTIDE SEQUENCE [LARGE SCALE GENOMIC DNA]</scope>
</reference>
<dbReference type="GO" id="GO:0046872">
    <property type="term" value="F:metal ion binding"/>
    <property type="evidence" value="ECO:0007669"/>
    <property type="project" value="UniProtKB-UniRule"/>
</dbReference>
<comment type="cofactor">
    <cofactor evidence="6">
        <name>Co(2+)</name>
        <dbReference type="ChEBI" id="CHEBI:48828"/>
    </cofactor>
    <cofactor evidence="6">
        <name>Zn(2+)</name>
        <dbReference type="ChEBI" id="CHEBI:29105"/>
    </cofactor>
    <cofactor evidence="6">
        <name>Mn(2+)</name>
        <dbReference type="ChEBI" id="CHEBI:29035"/>
    </cofactor>
    <cofactor evidence="6">
        <name>Fe(2+)</name>
        <dbReference type="ChEBI" id="CHEBI:29033"/>
    </cofactor>
    <text evidence="6">Binds 2 divalent metal cations per subunit. Has a high-affinity and a low affinity metal-binding site. The true nature of the physiological cofactor is under debate. The enzyme is active with cobalt, zinc, manganese or divalent iron ions. Most likely, methionine aminopeptidases function as mononuclear Fe(2+)-metalloproteases under physiological conditions, and the catalytically relevant metal-binding site has been assigned to the histidine-containing high-affinity site.</text>
</comment>
<evidence type="ECO:0000256" key="1">
    <source>
        <dbReference type="ARBA" id="ARBA00002521"/>
    </source>
</evidence>
<feature type="binding site" evidence="6">
    <location>
        <position position="207"/>
    </location>
    <ligand>
        <name>a divalent metal cation</name>
        <dbReference type="ChEBI" id="CHEBI:60240"/>
        <label>2</label>
        <note>catalytic</note>
    </ligand>
</feature>
<accession>A0A1F5EM94</accession>
<evidence type="ECO:0000256" key="3">
    <source>
        <dbReference type="ARBA" id="ARBA00022670"/>
    </source>
</evidence>
<sequence>MIYTESEINILREGGKRLAFILNETAKKVIPGAVINDLNDYAEQLIREGGDKPAFLHYKPEGARFPYPATLCVSVNDEVVHGISSGNEKVLQEGNIVGIDLGLVHNGLVTDMAMTVGVGEIDKEAKKLIEVTKQSLYEGIKQARAGNKTGDIGYAIENFVKPFKFGVIDELGGHGVGKNVHEEPYIANVGKKGQGTKLQKGMVLALEPMLNEGKKHVVLDKDGYTFRTADGSRSAHFEHTILITDGDPEILTKI</sequence>
<evidence type="ECO:0000256" key="6">
    <source>
        <dbReference type="HAMAP-Rule" id="MF_01974"/>
    </source>
</evidence>
<dbReference type="SUPFAM" id="SSF55920">
    <property type="entry name" value="Creatinase/aminopeptidase"/>
    <property type="match status" value="1"/>
</dbReference>
<evidence type="ECO:0000256" key="2">
    <source>
        <dbReference type="ARBA" id="ARBA00022438"/>
    </source>
</evidence>
<dbReference type="InterPro" id="IPR001714">
    <property type="entry name" value="Pept_M24_MAP"/>
</dbReference>
<comment type="subunit">
    <text evidence="6">Monomer.</text>
</comment>
<feature type="binding site" evidence="6">
    <location>
        <position position="181"/>
    </location>
    <ligand>
        <name>substrate</name>
    </ligand>
</feature>
<dbReference type="GO" id="GO:0004239">
    <property type="term" value="F:initiator methionyl aminopeptidase activity"/>
    <property type="evidence" value="ECO:0007669"/>
    <property type="project" value="UniProtKB-UniRule"/>
</dbReference>
<feature type="domain" description="Peptidase M24" evidence="8">
    <location>
        <begin position="11"/>
        <end position="245"/>
    </location>
</feature>
<feature type="binding site" evidence="6">
    <location>
        <position position="100"/>
    </location>
    <ligand>
        <name>a divalent metal cation</name>
        <dbReference type="ChEBI" id="CHEBI:60240"/>
        <label>1</label>
    </ligand>
</feature>
<feature type="binding site" evidence="6">
    <location>
        <position position="111"/>
    </location>
    <ligand>
        <name>a divalent metal cation</name>
        <dbReference type="ChEBI" id="CHEBI:60240"/>
        <label>1</label>
    </ligand>
</feature>
<name>A0A1F5EM94_9BACT</name>
<feature type="binding site" evidence="6">
    <location>
        <position position="81"/>
    </location>
    <ligand>
        <name>substrate</name>
    </ligand>
</feature>
<feature type="binding site" evidence="6">
    <location>
        <position position="238"/>
    </location>
    <ligand>
        <name>a divalent metal cation</name>
        <dbReference type="ChEBI" id="CHEBI:60240"/>
        <label>2</label>
        <note>catalytic</note>
    </ligand>
</feature>
<dbReference type="CDD" id="cd01086">
    <property type="entry name" value="MetAP1"/>
    <property type="match status" value="1"/>
</dbReference>
<dbReference type="PANTHER" id="PTHR43330">
    <property type="entry name" value="METHIONINE AMINOPEPTIDASE"/>
    <property type="match status" value="1"/>
</dbReference>
<feature type="binding site" evidence="6">
    <location>
        <position position="111"/>
    </location>
    <ligand>
        <name>a divalent metal cation</name>
        <dbReference type="ChEBI" id="CHEBI:60240"/>
        <label>2</label>
        <note>catalytic</note>
    </ligand>
</feature>
<evidence type="ECO:0000259" key="8">
    <source>
        <dbReference type="Pfam" id="PF00557"/>
    </source>
</evidence>
<evidence type="ECO:0000256" key="5">
    <source>
        <dbReference type="ARBA" id="ARBA00022801"/>
    </source>
</evidence>
<evidence type="ECO:0000313" key="10">
    <source>
        <dbReference type="Proteomes" id="UP000186670"/>
    </source>
</evidence>
<dbReference type="EMBL" id="MEZZ01000030">
    <property type="protein sequence ID" value="OGD68509.1"/>
    <property type="molecule type" value="Genomic_DNA"/>
</dbReference>
<dbReference type="InterPro" id="IPR002467">
    <property type="entry name" value="Pept_M24A_MAP1"/>
</dbReference>
<comment type="caution">
    <text evidence="9">The sequence shown here is derived from an EMBL/GenBank/DDBJ whole genome shotgun (WGS) entry which is preliminary data.</text>
</comment>
<dbReference type="PANTHER" id="PTHR43330:SF27">
    <property type="entry name" value="METHIONINE AMINOPEPTIDASE"/>
    <property type="match status" value="1"/>
</dbReference>
<dbReference type="PRINTS" id="PR00599">
    <property type="entry name" value="MAPEPTIDASE"/>
</dbReference>
<protein>
    <recommendedName>
        <fullName evidence="6 7">Methionine aminopeptidase</fullName>
        <shortName evidence="6">MAP</shortName>
        <shortName evidence="6">MetAP</shortName>
        <ecNumber evidence="6 7">3.4.11.18</ecNumber>
    </recommendedName>
    <alternativeName>
        <fullName evidence="6">Peptidase M</fullName>
    </alternativeName>
</protein>
<comment type="similarity">
    <text evidence="6">Belongs to the peptidase M24A family. Methionine aminopeptidase type 1 subfamily.</text>
</comment>
<dbReference type="EC" id="3.4.11.18" evidence="6 7"/>
<keyword evidence="2 6" id="KW-0031">Aminopeptidase</keyword>
<comment type="function">
    <text evidence="1 6">Removes the N-terminal methionine from nascent proteins. The N-terminal methionine is often cleaved when the second residue in the primary sequence is small and uncharged (Met-Ala-, Cys, Gly, Pro, Ser, Thr, or Val). Requires deformylation of the N(alpha)-formylated initiator methionine before it can be hydrolyzed.</text>
</comment>
<dbReference type="GO" id="GO:0070006">
    <property type="term" value="F:metalloaminopeptidase activity"/>
    <property type="evidence" value="ECO:0007669"/>
    <property type="project" value="UniProtKB-UniRule"/>
</dbReference>